<evidence type="ECO:0000313" key="4">
    <source>
        <dbReference type="EMBL" id="GAA4974640.1"/>
    </source>
</evidence>
<feature type="transmembrane region" description="Helical" evidence="2">
    <location>
        <begin position="143"/>
        <end position="162"/>
    </location>
</feature>
<evidence type="ECO:0000313" key="5">
    <source>
        <dbReference type="Proteomes" id="UP001500466"/>
    </source>
</evidence>
<gene>
    <name evidence="4" type="ORF">GCM10023205_46670</name>
</gene>
<name>A0ABP9HNI7_9ACTN</name>
<evidence type="ECO:0000256" key="2">
    <source>
        <dbReference type="SAM" id="Phobius"/>
    </source>
</evidence>
<organism evidence="4 5">
    <name type="scientific">Yinghuangia aomiensis</name>
    <dbReference type="NCBI Taxonomy" id="676205"/>
    <lineage>
        <taxon>Bacteria</taxon>
        <taxon>Bacillati</taxon>
        <taxon>Actinomycetota</taxon>
        <taxon>Actinomycetes</taxon>
        <taxon>Kitasatosporales</taxon>
        <taxon>Streptomycetaceae</taxon>
        <taxon>Yinghuangia</taxon>
    </lineage>
</organism>
<dbReference type="Pfam" id="PF07978">
    <property type="entry name" value="NIPSNAP"/>
    <property type="match status" value="1"/>
</dbReference>
<dbReference type="SUPFAM" id="SSF54909">
    <property type="entry name" value="Dimeric alpha+beta barrel"/>
    <property type="match status" value="1"/>
</dbReference>
<feature type="domain" description="NIPSNAP" evidence="3">
    <location>
        <begin position="7"/>
        <end position="84"/>
    </location>
</feature>
<keyword evidence="2" id="KW-1133">Transmembrane helix</keyword>
<evidence type="ECO:0000259" key="3">
    <source>
        <dbReference type="Pfam" id="PF07978"/>
    </source>
</evidence>
<reference evidence="5" key="1">
    <citation type="journal article" date="2019" name="Int. J. Syst. Evol. Microbiol.">
        <title>The Global Catalogue of Microorganisms (GCM) 10K type strain sequencing project: providing services to taxonomists for standard genome sequencing and annotation.</title>
        <authorList>
            <consortium name="The Broad Institute Genomics Platform"/>
            <consortium name="The Broad Institute Genome Sequencing Center for Infectious Disease"/>
            <person name="Wu L."/>
            <person name="Ma J."/>
        </authorList>
    </citation>
    <scope>NUCLEOTIDE SEQUENCE [LARGE SCALE GENOMIC DNA]</scope>
    <source>
        <strain evidence="5">JCM 17986</strain>
    </source>
</reference>
<proteinExistence type="predicted"/>
<keyword evidence="2" id="KW-0472">Membrane</keyword>
<comment type="caution">
    <text evidence="4">The sequence shown here is derived from an EMBL/GenBank/DDBJ whole genome shotgun (WGS) entry which is preliminary data.</text>
</comment>
<dbReference type="InterPro" id="IPR011008">
    <property type="entry name" value="Dimeric_a/b-barrel"/>
</dbReference>
<feature type="region of interest" description="Disordered" evidence="1">
    <location>
        <begin position="108"/>
        <end position="130"/>
    </location>
</feature>
<keyword evidence="2" id="KW-0812">Transmembrane</keyword>
<protein>
    <recommendedName>
        <fullName evidence="3">NIPSNAP domain-containing protein</fullName>
    </recommendedName>
</protein>
<dbReference type="Proteomes" id="UP001500466">
    <property type="component" value="Unassembled WGS sequence"/>
</dbReference>
<sequence>MLPRVIYRMRTYQAVPDHLEAFHAFFRDHLLPVRLRHGARLVGRWQTDDARVVAVWEYDDRAAHDRIDAAVRADPDTRAALQLRRTLPELFTSVEEVFMTDTTAHRLLPHPRTPAAHGTRTEPGTHPSPGVLPIRGLRIRTSFWRVAGIMLLLTSAPLLNAVQPGSDLHAWARWPLIAAEAAFFAFLAVWTATHHVTANAAGIRIRKFRTVLDIPYADLAAAYAPTVTTKGRPANLVLGFRHRDGRSAWLNVMLVPRARLWALIDMIATTAPDGAVLDDDRMRRVLHLAGEPAPQA</sequence>
<keyword evidence="5" id="KW-1185">Reference proteome</keyword>
<dbReference type="EMBL" id="BAABHS010000016">
    <property type="protein sequence ID" value="GAA4974640.1"/>
    <property type="molecule type" value="Genomic_DNA"/>
</dbReference>
<dbReference type="InterPro" id="IPR012577">
    <property type="entry name" value="NIPSNAP"/>
</dbReference>
<feature type="transmembrane region" description="Helical" evidence="2">
    <location>
        <begin position="174"/>
        <end position="197"/>
    </location>
</feature>
<accession>A0ABP9HNI7</accession>
<dbReference type="Gene3D" id="3.30.70.100">
    <property type="match status" value="1"/>
</dbReference>
<evidence type="ECO:0000256" key="1">
    <source>
        <dbReference type="SAM" id="MobiDB-lite"/>
    </source>
</evidence>